<evidence type="ECO:0000256" key="7">
    <source>
        <dbReference type="ARBA" id="ARBA00022827"/>
    </source>
</evidence>
<evidence type="ECO:0000256" key="3">
    <source>
        <dbReference type="ARBA" id="ARBA00022630"/>
    </source>
</evidence>
<dbReference type="AlphaFoldDB" id="A0A157S9A6"/>
<sequence>MVGAGLAGAGIAHALALRGVPVQVVAEESSAHAGHLAAALTPLLARDDNSRARLVRAGSQRALRRWQGMAAVQRVGTLQLERDSGRQAALAETLEMLALPQQWVRWVEPDEARELAGLPLPRGGLYFADGLLVRPQALIDRLLDHPGISRRTARVERLAPEGQGWSLLGADGHTVARARHVVLANAIGAQSVLRSSELLGPLPQMTNMHGLAGEVCHVPAAAFHGGPRCVIGGEGYLLPALDGLCVAGSTYVPGALTCGISVQGQAVNREKAAGLLGWAPDIPAGGWAGWAGWRAVVAGRLPVAGALPHAPGVWLASGYGSRGLTWSALLGDVIAAQLCGEPLPLETDLLAAIAPR</sequence>
<dbReference type="PANTHER" id="PTHR13847">
    <property type="entry name" value="SARCOSINE DEHYDROGENASE-RELATED"/>
    <property type="match status" value="1"/>
</dbReference>
<dbReference type="SUPFAM" id="SSF51905">
    <property type="entry name" value="FAD/NAD(P)-binding domain"/>
    <property type="match status" value="1"/>
</dbReference>
<dbReference type="STRING" id="123899.SAMEA3906487_00524"/>
<dbReference type="InterPro" id="IPR006076">
    <property type="entry name" value="FAD-dep_OxRdtase"/>
</dbReference>
<dbReference type="PANTHER" id="PTHR13847:SF283">
    <property type="entry name" value="TRNA 5-METHYLAMINOMETHYL-2-THIOURIDINE BIOSYNTHESIS BIFUNCTIONAL PROTEIN MNMC"/>
    <property type="match status" value="1"/>
</dbReference>
<dbReference type="GO" id="GO:0016645">
    <property type="term" value="F:oxidoreductase activity, acting on the CH-NH group of donors"/>
    <property type="evidence" value="ECO:0007669"/>
    <property type="project" value="InterPro"/>
</dbReference>
<dbReference type="InterPro" id="IPR017610">
    <property type="entry name" value="tRNA_S-uridine_synth_MnmC_C"/>
</dbReference>
<keyword evidence="9" id="KW-0511">Multifunctional enzyme</keyword>
<dbReference type="NCBIfam" id="TIGR03197">
    <property type="entry name" value="MnmC_Cterm"/>
    <property type="match status" value="1"/>
</dbReference>
<evidence type="ECO:0000256" key="4">
    <source>
        <dbReference type="ARBA" id="ARBA00022679"/>
    </source>
</evidence>
<proteinExistence type="predicted"/>
<keyword evidence="6" id="KW-0819">tRNA processing</keyword>
<dbReference type="GO" id="GO:0008033">
    <property type="term" value="P:tRNA processing"/>
    <property type="evidence" value="ECO:0007669"/>
    <property type="project" value="UniProtKB-KW"/>
</dbReference>
<organism evidence="11 12">
    <name type="scientific">Bordetella trematum</name>
    <dbReference type="NCBI Taxonomy" id="123899"/>
    <lineage>
        <taxon>Bacteria</taxon>
        <taxon>Pseudomonadati</taxon>
        <taxon>Pseudomonadota</taxon>
        <taxon>Betaproteobacteria</taxon>
        <taxon>Burkholderiales</taxon>
        <taxon>Alcaligenaceae</taxon>
        <taxon>Bordetella</taxon>
    </lineage>
</organism>
<accession>A0A157S9A6</accession>
<keyword evidence="2" id="KW-0489">Methyltransferase</keyword>
<dbReference type="Gene3D" id="3.30.9.10">
    <property type="entry name" value="D-Amino Acid Oxidase, subunit A, domain 2"/>
    <property type="match status" value="1"/>
</dbReference>
<dbReference type="GO" id="GO:0008168">
    <property type="term" value="F:methyltransferase activity"/>
    <property type="evidence" value="ECO:0007669"/>
    <property type="project" value="UniProtKB-KW"/>
</dbReference>
<evidence type="ECO:0000313" key="12">
    <source>
        <dbReference type="Proteomes" id="UP000076825"/>
    </source>
</evidence>
<dbReference type="eggNOG" id="COG4121">
    <property type="taxonomic scope" value="Bacteria"/>
</dbReference>
<dbReference type="GO" id="GO:0032259">
    <property type="term" value="P:methylation"/>
    <property type="evidence" value="ECO:0007669"/>
    <property type="project" value="UniProtKB-KW"/>
</dbReference>
<evidence type="ECO:0000256" key="1">
    <source>
        <dbReference type="ARBA" id="ARBA00022490"/>
    </source>
</evidence>
<keyword evidence="5" id="KW-0949">S-adenosyl-L-methionine</keyword>
<gene>
    <name evidence="11" type="primary">mnmC_1</name>
    <name evidence="11" type="ORF">SAMEA3906487_00524</name>
</gene>
<keyword evidence="7" id="KW-0274">FAD</keyword>
<dbReference type="KEGG" id="btrm:SAMEA390648700524"/>
<keyword evidence="3" id="KW-0285">Flavoprotein</keyword>
<evidence type="ECO:0000256" key="2">
    <source>
        <dbReference type="ARBA" id="ARBA00022603"/>
    </source>
</evidence>
<evidence type="ECO:0000313" key="11">
    <source>
        <dbReference type="EMBL" id="SAI66974.1"/>
    </source>
</evidence>
<name>A0A157S9A6_9BORD</name>
<evidence type="ECO:0000256" key="8">
    <source>
        <dbReference type="ARBA" id="ARBA00023002"/>
    </source>
</evidence>
<evidence type="ECO:0000256" key="9">
    <source>
        <dbReference type="ARBA" id="ARBA00023268"/>
    </source>
</evidence>
<feature type="domain" description="FAD dependent oxidoreductase" evidence="10">
    <location>
        <begin position="2"/>
        <end position="336"/>
    </location>
</feature>
<keyword evidence="4" id="KW-0808">Transferase</keyword>
<dbReference type="Pfam" id="PF01266">
    <property type="entry name" value="DAO"/>
    <property type="match status" value="1"/>
</dbReference>
<dbReference type="Gene3D" id="3.50.50.60">
    <property type="entry name" value="FAD/NAD(P)-binding domain"/>
    <property type="match status" value="1"/>
</dbReference>
<evidence type="ECO:0000259" key="10">
    <source>
        <dbReference type="Pfam" id="PF01266"/>
    </source>
</evidence>
<reference evidence="11 12" key="1">
    <citation type="submission" date="2016-04" db="EMBL/GenBank/DDBJ databases">
        <authorList>
            <consortium name="Pathogen Informatics"/>
        </authorList>
    </citation>
    <scope>NUCLEOTIDE SEQUENCE [LARGE SCALE GENOMIC DNA]</scope>
    <source>
        <strain evidence="11 12">H044680328</strain>
    </source>
</reference>
<keyword evidence="1" id="KW-0963">Cytoplasm</keyword>
<protein>
    <submittedName>
        <fullName evidence="11">tRNA 5-methylaminomethyl-2-thiouridine biosynthesis bifunctional protein MnmC</fullName>
    </submittedName>
</protein>
<keyword evidence="8" id="KW-0560">Oxidoreductase</keyword>
<dbReference type="eggNOG" id="COG0665">
    <property type="taxonomic scope" value="Bacteria"/>
</dbReference>
<dbReference type="PATRIC" id="fig|123899.6.peg.506"/>
<dbReference type="Proteomes" id="UP000076825">
    <property type="component" value="Chromosome 1"/>
</dbReference>
<evidence type="ECO:0000256" key="6">
    <source>
        <dbReference type="ARBA" id="ARBA00022694"/>
    </source>
</evidence>
<dbReference type="InterPro" id="IPR036188">
    <property type="entry name" value="FAD/NAD-bd_sf"/>
</dbReference>
<dbReference type="EMBL" id="LT546645">
    <property type="protein sequence ID" value="SAI66974.1"/>
    <property type="molecule type" value="Genomic_DNA"/>
</dbReference>
<keyword evidence="12" id="KW-1185">Reference proteome</keyword>
<evidence type="ECO:0000256" key="5">
    <source>
        <dbReference type="ARBA" id="ARBA00022691"/>
    </source>
</evidence>
<dbReference type="GO" id="GO:0005737">
    <property type="term" value="C:cytoplasm"/>
    <property type="evidence" value="ECO:0007669"/>
    <property type="project" value="TreeGrafter"/>
</dbReference>